<reference evidence="1 2" key="1">
    <citation type="submission" date="2022-04" db="EMBL/GenBank/DDBJ databases">
        <title>Positive selection, recombination, and allopatry shape intraspecific diversity of widespread and dominant cyanobacteria.</title>
        <authorList>
            <person name="Wei J."/>
            <person name="Shu W."/>
            <person name="Hu C."/>
        </authorList>
    </citation>
    <scope>NUCLEOTIDE SEQUENCE [LARGE SCALE GENOMIC DNA]</scope>
    <source>
        <strain evidence="1 2">GB2-A5</strain>
    </source>
</reference>
<name>A0ABV0JT86_9CYAN</name>
<comment type="caution">
    <text evidence="1">The sequence shown here is derived from an EMBL/GenBank/DDBJ whole genome shotgun (WGS) entry which is preliminary data.</text>
</comment>
<evidence type="ECO:0000313" key="2">
    <source>
        <dbReference type="Proteomes" id="UP001442494"/>
    </source>
</evidence>
<dbReference type="EMBL" id="JAMPKK010000048">
    <property type="protein sequence ID" value="MEP0866670.1"/>
    <property type="molecule type" value="Genomic_DNA"/>
</dbReference>
<protein>
    <submittedName>
        <fullName evidence="1">Uncharacterized protein</fullName>
    </submittedName>
</protein>
<proteinExistence type="predicted"/>
<sequence>MRTAIDDLKLVGCLRDAIAQARSEETGFLPSGDLMFNYNGLLITTIPKDKKPK</sequence>
<accession>A0ABV0JT86</accession>
<gene>
    <name evidence="1" type="ORF">NDI37_19635</name>
</gene>
<evidence type="ECO:0000313" key="1">
    <source>
        <dbReference type="EMBL" id="MEP0866670.1"/>
    </source>
</evidence>
<dbReference type="RefSeq" id="WP_190422980.1">
    <property type="nucleotide sequence ID" value="NZ_JAMPKK010000048.1"/>
</dbReference>
<dbReference type="Proteomes" id="UP001442494">
    <property type="component" value="Unassembled WGS sequence"/>
</dbReference>
<keyword evidence="2" id="KW-1185">Reference proteome</keyword>
<organism evidence="1 2">
    <name type="scientific">Funiculus sociatus GB2-A5</name>
    <dbReference type="NCBI Taxonomy" id="2933946"/>
    <lineage>
        <taxon>Bacteria</taxon>
        <taxon>Bacillati</taxon>
        <taxon>Cyanobacteriota</taxon>
        <taxon>Cyanophyceae</taxon>
        <taxon>Coleofasciculales</taxon>
        <taxon>Coleofasciculaceae</taxon>
        <taxon>Funiculus</taxon>
    </lineage>
</organism>